<dbReference type="Proteomes" id="UP000625316">
    <property type="component" value="Unassembled WGS sequence"/>
</dbReference>
<protein>
    <submittedName>
        <fullName evidence="4">ABC transporter substrate-binding protein</fullName>
    </submittedName>
</protein>
<evidence type="ECO:0000313" key="5">
    <source>
        <dbReference type="Proteomes" id="UP000625316"/>
    </source>
</evidence>
<dbReference type="AlphaFoldDB" id="A0A928Z5C1"/>
<name>A0A928Z5C1_9CYAN</name>
<dbReference type="PANTHER" id="PTHR30024:SF47">
    <property type="entry name" value="TAURINE-BINDING PERIPLASMIC PROTEIN"/>
    <property type="match status" value="1"/>
</dbReference>
<comment type="subcellular location">
    <subcellularLocation>
        <location evidence="1">Periplasm</location>
    </subcellularLocation>
</comment>
<comment type="caution">
    <text evidence="4">The sequence shown here is derived from an EMBL/GenBank/DDBJ whole genome shotgun (WGS) entry which is preliminary data.</text>
</comment>
<dbReference type="GO" id="GO:0042597">
    <property type="term" value="C:periplasmic space"/>
    <property type="evidence" value="ECO:0007669"/>
    <property type="project" value="UniProtKB-SubCell"/>
</dbReference>
<dbReference type="Pfam" id="PF13379">
    <property type="entry name" value="NMT1_2"/>
    <property type="match status" value="1"/>
</dbReference>
<organism evidence="4 5">
    <name type="scientific">Romeriopsis navalis LEGE 11480</name>
    <dbReference type="NCBI Taxonomy" id="2777977"/>
    <lineage>
        <taxon>Bacteria</taxon>
        <taxon>Bacillati</taxon>
        <taxon>Cyanobacteriota</taxon>
        <taxon>Cyanophyceae</taxon>
        <taxon>Leptolyngbyales</taxon>
        <taxon>Leptolyngbyaceae</taxon>
        <taxon>Romeriopsis</taxon>
        <taxon>Romeriopsis navalis</taxon>
    </lineage>
</organism>
<evidence type="ECO:0000313" key="4">
    <source>
        <dbReference type="EMBL" id="MBE9031847.1"/>
    </source>
</evidence>
<dbReference type="SUPFAM" id="SSF53850">
    <property type="entry name" value="Periplasmic binding protein-like II"/>
    <property type="match status" value="1"/>
</dbReference>
<accession>A0A928Z5C1</accession>
<sequence length="361" mass="39923">MVFITSAFKPIWKKYCSPTTFLPFKLRSFKVVPSKFTPVLNGCLALLLVLLLNSCMLLPKKPTLRIGMNSWPGYALAQYAQQADFFKQRGLNVELVQFNNQQDNIRATLRGALDASFVPLWEVLQSDSGDDHPAFLMVADTSAGSDGIVARGGIESVADLRGKKVGVKFGTVTHLVLLEALKAAAIPPESVKLVDVAHQASFSKLKDQSIDAAVVWEPQLSQTAKQINGKVIFTTADVNSLVIDGLATRSQFAQSHQREFTQFMLAWFDAVHAVETQPEKVFGAIAQQRKQLPESFATSYAGLRPGDRQMNQAMLVEGRLQTAVTQITQLLKADPRHSRVIRQDMEINAAPIREAMQTWQP</sequence>
<evidence type="ECO:0000256" key="1">
    <source>
        <dbReference type="ARBA" id="ARBA00004418"/>
    </source>
</evidence>
<gene>
    <name evidence="4" type="ORF">IQ266_19110</name>
</gene>
<keyword evidence="5" id="KW-1185">Reference proteome</keyword>
<proteinExistence type="inferred from homology"/>
<dbReference type="PANTHER" id="PTHR30024">
    <property type="entry name" value="ALIPHATIC SULFONATES-BINDING PROTEIN-RELATED"/>
    <property type="match status" value="1"/>
</dbReference>
<dbReference type="Gene3D" id="3.40.190.10">
    <property type="entry name" value="Periplasmic binding protein-like II"/>
    <property type="match status" value="2"/>
</dbReference>
<keyword evidence="3" id="KW-0732">Signal</keyword>
<comment type="similarity">
    <text evidence="2">Belongs to the bacterial solute-binding protein SsuA/TauA family.</text>
</comment>
<reference evidence="4" key="1">
    <citation type="submission" date="2020-10" db="EMBL/GenBank/DDBJ databases">
        <authorList>
            <person name="Castelo-Branco R."/>
            <person name="Eusebio N."/>
            <person name="Adriana R."/>
            <person name="Vieira A."/>
            <person name="Brugerolle De Fraissinette N."/>
            <person name="Rezende De Castro R."/>
            <person name="Schneider M.P."/>
            <person name="Vasconcelos V."/>
            <person name="Leao P.N."/>
        </authorList>
    </citation>
    <scope>NUCLEOTIDE SEQUENCE</scope>
    <source>
        <strain evidence="4">LEGE 11480</strain>
    </source>
</reference>
<evidence type="ECO:0000256" key="2">
    <source>
        <dbReference type="ARBA" id="ARBA00010742"/>
    </source>
</evidence>
<dbReference type="EMBL" id="JADEXQ010000078">
    <property type="protein sequence ID" value="MBE9031847.1"/>
    <property type="molecule type" value="Genomic_DNA"/>
</dbReference>
<evidence type="ECO:0000256" key="3">
    <source>
        <dbReference type="ARBA" id="ARBA00022729"/>
    </source>
</evidence>